<comment type="caution">
    <text evidence="1">The sequence shown here is derived from an EMBL/GenBank/DDBJ whole genome shotgun (WGS) entry which is preliminary data.</text>
</comment>
<evidence type="ECO:0008006" key="3">
    <source>
        <dbReference type="Google" id="ProtNLM"/>
    </source>
</evidence>
<name>A0ABN2SHV3_9MICO</name>
<gene>
    <name evidence="1" type="ORF">GCM10009777_21310</name>
</gene>
<reference evidence="1 2" key="1">
    <citation type="journal article" date="2019" name="Int. J. Syst. Evol. Microbiol.">
        <title>The Global Catalogue of Microorganisms (GCM) 10K type strain sequencing project: providing services to taxonomists for standard genome sequencing and annotation.</title>
        <authorList>
            <consortium name="The Broad Institute Genomics Platform"/>
            <consortium name="The Broad Institute Genome Sequencing Center for Infectious Disease"/>
            <person name="Wu L."/>
            <person name="Ma J."/>
        </authorList>
    </citation>
    <scope>NUCLEOTIDE SEQUENCE [LARGE SCALE GENOMIC DNA]</scope>
    <source>
        <strain evidence="1 2">JCM 14902</strain>
    </source>
</reference>
<dbReference type="SUPFAM" id="SSF82185">
    <property type="entry name" value="Histone H3 K4-specific methyltransferase SET7/9 N-terminal domain"/>
    <property type="match status" value="1"/>
</dbReference>
<dbReference type="Gene3D" id="3.90.930.1">
    <property type="match status" value="1"/>
</dbReference>
<proteinExistence type="predicted"/>
<dbReference type="Proteomes" id="UP001500326">
    <property type="component" value="Unassembled WGS sequence"/>
</dbReference>
<keyword evidence="2" id="KW-1185">Reference proteome</keyword>
<accession>A0ABN2SHV3</accession>
<evidence type="ECO:0000313" key="2">
    <source>
        <dbReference type="Proteomes" id="UP001500326"/>
    </source>
</evidence>
<organism evidence="1 2">
    <name type="scientific">Microbacterium pumilum</name>
    <dbReference type="NCBI Taxonomy" id="344165"/>
    <lineage>
        <taxon>Bacteria</taxon>
        <taxon>Bacillati</taxon>
        <taxon>Actinomycetota</taxon>
        <taxon>Actinomycetes</taxon>
        <taxon>Micrococcales</taxon>
        <taxon>Microbacteriaceae</taxon>
        <taxon>Microbacterium</taxon>
    </lineage>
</organism>
<dbReference type="EMBL" id="BAAAOH010000001">
    <property type="protein sequence ID" value="GAA1986905.1"/>
    <property type="molecule type" value="Genomic_DNA"/>
</dbReference>
<dbReference type="RefSeq" id="WP_344061627.1">
    <property type="nucleotide sequence ID" value="NZ_BAAAOH010000001.1"/>
</dbReference>
<sequence length="72" mass="8483">MTESEPHTKLHRDGSVWSRGFMRGDDMDGYWEWFRVDGTIMRSGTFDRGRQVGVWTTYDRSGAPHKETRFPD</sequence>
<evidence type="ECO:0000313" key="1">
    <source>
        <dbReference type="EMBL" id="GAA1986905.1"/>
    </source>
</evidence>
<protein>
    <recommendedName>
        <fullName evidence="3">MORN repeat variant</fullName>
    </recommendedName>
</protein>